<keyword evidence="4" id="KW-0067">ATP-binding</keyword>
<gene>
    <name evidence="4" type="ORF">D9M09_14965</name>
</gene>
<dbReference type="GO" id="GO:0005524">
    <property type="term" value="F:ATP binding"/>
    <property type="evidence" value="ECO:0007669"/>
    <property type="project" value="InterPro"/>
</dbReference>
<dbReference type="InterPro" id="IPR027417">
    <property type="entry name" value="P-loop_NTPase"/>
</dbReference>
<evidence type="ECO:0000259" key="3">
    <source>
        <dbReference type="PROSITE" id="PS51194"/>
    </source>
</evidence>
<protein>
    <submittedName>
        <fullName evidence="4">DEAD/DEAH box helicase</fullName>
    </submittedName>
</protein>
<dbReference type="SUPFAM" id="SSF52540">
    <property type="entry name" value="P-loop containing nucleoside triphosphate hydrolases"/>
    <property type="match status" value="2"/>
</dbReference>
<dbReference type="InterPro" id="IPR000330">
    <property type="entry name" value="SNF2_N"/>
</dbReference>
<sequence length="584" mass="64766">MTSTYGTINYTERFWLIQGEPFVRARLKRVFPRVPQHAAKHICISVTPENTRELAWFIDRYPMDVDRRDIMDRLADQHRDSETRLADLMAGHVAPFDIKLAKPAREYQAFAAQMLELKGGFLLADDLGLGKTVSAICGMVRAENLPVVVVCPAHLPRQWRAMIKEFAPDLTVHILKKGSPYDLMPRSRSKQIELIPPRLPDVIITSYHKLRGWAETLHGVAKYVVYDECQALRSPGTAIYQAAAHLGAGAARRMGLSATPIYNYGHEFYHVLNVVAPEALGEYDEFVREWCSTEVDGKARLANAKEFGAYLRREGIMLRRTRADVGRELPDLSKIVHEVDADEKALDALQSDAVSLAKIVLRHNEQFRGEKMQAAGEFDALMRQATGIAKAPYVAEFVKLLLDSGEPIVLFGWHRAVYGIWMEALADFNPVLYTGSESANQKDEAVSAFLTGKAQVLIMSLRSGAGVDGLQGYCNTVVFGELDWSPGVHEQCIGRVHRDGQDAPCSAYFLVSDSGADPIMAEVLGVKREQIESVRNPDSALAERINTGENNIQRLAREFLARRGEALTPVETVAALPGVPGAAT</sequence>
<keyword evidence="1" id="KW-0378">Hydrolase</keyword>
<dbReference type="InterPro" id="IPR038718">
    <property type="entry name" value="SNF2-like_sf"/>
</dbReference>
<dbReference type="GO" id="GO:0004386">
    <property type="term" value="F:helicase activity"/>
    <property type="evidence" value="ECO:0007669"/>
    <property type="project" value="UniProtKB-KW"/>
</dbReference>
<evidence type="ECO:0000259" key="2">
    <source>
        <dbReference type="PROSITE" id="PS51192"/>
    </source>
</evidence>
<dbReference type="Gene3D" id="3.40.50.300">
    <property type="entry name" value="P-loop containing nucleotide triphosphate hydrolases"/>
    <property type="match status" value="1"/>
</dbReference>
<dbReference type="Pfam" id="PF00176">
    <property type="entry name" value="SNF2-rel_dom"/>
    <property type="match status" value="1"/>
</dbReference>
<dbReference type="GO" id="GO:0016787">
    <property type="term" value="F:hydrolase activity"/>
    <property type="evidence" value="ECO:0007669"/>
    <property type="project" value="UniProtKB-KW"/>
</dbReference>
<dbReference type="SMART" id="SM00487">
    <property type="entry name" value="DEXDc"/>
    <property type="match status" value="1"/>
</dbReference>
<feature type="domain" description="Helicase C-terminal" evidence="3">
    <location>
        <begin position="393"/>
        <end position="553"/>
    </location>
</feature>
<dbReference type="PROSITE" id="PS51194">
    <property type="entry name" value="HELICASE_CTER"/>
    <property type="match status" value="1"/>
</dbReference>
<dbReference type="RefSeq" id="WP_121669754.1">
    <property type="nucleotide sequence ID" value="NZ_CP033019.1"/>
</dbReference>
<keyword evidence="5" id="KW-1185">Reference proteome</keyword>
<dbReference type="Gene3D" id="3.40.50.10810">
    <property type="entry name" value="Tandem AAA-ATPase domain"/>
    <property type="match status" value="1"/>
</dbReference>
<accession>A0A3G2EAB3</accession>
<dbReference type="GO" id="GO:0031297">
    <property type="term" value="P:replication fork processing"/>
    <property type="evidence" value="ECO:0007669"/>
    <property type="project" value="TreeGrafter"/>
</dbReference>
<dbReference type="GO" id="GO:0006281">
    <property type="term" value="P:DNA repair"/>
    <property type="evidence" value="ECO:0007669"/>
    <property type="project" value="TreeGrafter"/>
</dbReference>
<keyword evidence="4" id="KW-0547">Nucleotide-binding</keyword>
<evidence type="ECO:0000256" key="1">
    <source>
        <dbReference type="ARBA" id="ARBA00022801"/>
    </source>
</evidence>
<keyword evidence="4" id="KW-0347">Helicase</keyword>
<dbReference type="PROSITE" id="PS51192">
    <property type="entry name" value="HELICASE_ATP_BIND_1"/>
    <property type="match status" value="1"/>
</dbReference>
<reference evidence="4 5" key="1">
    <citation type="submission" date="2018-10" db="EMBL/GenBank/DDBJ databases">
        <title>Effects of UV and annual dynamics of microbial communities in freshwater RAS systems.</title>
        <authorList>
            <person name="Bekkelund A.K."/>
            <person name="Hansen B.R."/>
            <person name="Stokken H."/>
            <person name="Eriksen B.F."/>
            <person name="Kashulin N.A."/>
        </authorList>
    </citation>
    <scope>NUCLEOTIDE SEQUENCE [LARGE SCALE GENOMIC DNA]</scope>
    <source>
        <strain evidence="4 5">BHSEK</strain>
    </source>
</reference>
<name>A0A3G2EAB3_9BURK</name>
<dbReference type="CDD" id="cd18793">
    <property type="entry name" value="SF2_C_SNF"/>
    <property type="match status" value="1"/>
</dbReference>
<dbReference type="EMBL" id="CP033019">
    <property type="protein sequence ID" value="AYM76954.1"/>
    <property type="molecule type" value="Genomic_DNA"/>
</dbReference>
<dbReference type="InterPro" id="IPR049730">
    <property type="entry name" value="SNF2/RAD54-like_C"/>
</dbReference>
<dbReference type="Pfam" id="PF00271">
    <property type="entry name" value="Helicase_C"/>
    <property type="match status" value="1"/>
</dbReference>
<evidence type="ECO:0000313" key="4">
    <source>
        <dbReference type="EMBL" id="AYM76954.1"/>
    </source>
</evidence>
<dbReference type="InterPro" id="IPR014001">
    <property type="entry name" value="Helicase_ATP-bd"/>
</dbReference>
<feature type="domain" description="Helicase ATP-binding" evidence="2">
    <location>
        <begin position="112"/>
        <end position="278"/>
    </location>
</feature>
<organism evidence="4 5">
    <name type="scientific">Janthinobacterium agaricidamnosum</name>
    <dbReference type="NCBI Taxonomy" id="55508"/>
    <lineage>
        <taxon>Bacteria</taxon>
        <taxon>Pseudomonadati</taxon>
        <taxon>Pseudomonadota</taxon>
        <taxon>Betaproteobacteria</taxon>
        <taxon>Burkholderiales</taxon>
        <taxon>Oxalobacteraceae</taxon>
        <taxon>Janthinobacterium</taxon>
    </lineage>
</organism>
<dbReference type="PANTHER" id="PTHR45766">
    <property type="entry name" value="DNA ANNEALING HELICASE AND ENDONUCLEASE ZRANB3 FAMILY MEMBER"/>
    <property type="match status" value="1"/>
</dbReference>
<dbReference type="PANTHER" id="PTHR45766:SF6">
    <property type="entry name" value="SWI_SNF-RELATED MATRIX-ASSOCIATED ACTIN-DEPENDENT REGULATOR OF CHROMATIN SUBFAMILY A-LIKE PROTEIN 1"/>
    <property type="match status" value="1"/>
</dbReference>
<dbReference type="Proteomes" id="UP000279594">
    <property type="component" value="Chromosome"/>
</dbReference>
<proteinExistence type="predicted"/>
<evidence type="ECO:0000313" key="5">
    <source>
        <dbReference type="Proteomes" id="UP000279594"/>
    </source>
</evidence>
<dbReference type="AlphaFoldDB" id="A0A3G2EAB3"/>
<dbReference type="InterPro" id="IPR001650">
    <property type="entry name" value="Helicase_C-like"/>
</dbReference>